<dbReference type="RefSeq" id="WP_022921530.1">
    <property type="nucleotide sequence ID" value="NZ_BMLB01000003.1"/>
</dbReference>
<evidence type="ECO:0000313" key="2">
    <source>
        <dbReference type="Proteomes" id="UP000662111"/>
    </source>
</evidence>
<dbReference type="Proteomes" id="UP000662111">
    <property type="component" value="Unassembled WGS sequence"/>
</dbReference>
<keyword evidence="2" id="KW-1185">Reference proteome</keyword>
<protein>
    <recommendedName>
        <fullName evidence="3">DUF4192 domain-containing protein</fullName>
    </recommendedName>
</protein>
<proteinExistence type="predicted"/>
<accession>A0ABQ2F7C0</accession>
<dbReference type="EMBL" id="BMLB01000003">
    <property type="protein sequence ID" value="GGK68460.1"/>
    <property type="molecule type" value="Genomic_DNA"/>
</dbReference>
<name>A0ABQ2F7C0_9MICO</name>
<evidence type="ECO:0008006" key="3">
    <source>
        <dbReference type="Google" id="ProtNLM"/>
    </source>
</evidence>
<sequence length="373" mass="39418">MDEPTNTPSVTSAGPARPILLSGTPHLLATVPHLIGYQPASSVVVMASVPDTTDRGAPGTTRCTVRFTARLDLPPEDEAVAVVAALARPLARARREQDGPVLLHVIVYDADDGVAAAVGAAVALLTDEDGHRLHDLALVRAGHYLSVVGGGAVTPDGPQAAWHPLPAPADVPAVADLVLQGRFPAGSREEVAARVRRRDETAAGQTHLALSFLQLTPQTYDPLDALGRFGAWVTAGRDDPAPRDRARIAVALADRTLRDAVMARWLPRLFTVEEVLPDDLARDVRRVVPAWPAHDRVAALDRLLGLAARVPVAEAVPLLTVAGALAWGMGEGTVANEAVDLALETEPGCTMARLLREALDQGMPPWRRAAEVA</sequence>
<reference evidence="2" key="1">
    <citation type="journal article" date="2019" name="Int. J. Syst. Evol. Microbiol.">
        <title>The Global Catalogue of Microorganisms (GCM) 10K type strain sequencing project: providing services to taxonomists for standard genome sequencing and annotation.</title>
        <authorList>
            <consortium name="The Broad Institute Genomics Platform"/>
            <consortium name="The Broad Institute Genome Sequencing Center for Infectious Disease"/>
            <person name="Wu L."/>
            <person name="Ma J."/>
        </authorList>
    </citation>
    <scope>NUCLEOTIDE SEQUENCE [LARGE SCALE GENOMIC DNA]</scope>
    <source>
        <strain evidence="2">CGMCC 1.5362</strain>
    </source>
</reference>
<evidence type="ECO:0000313" key="1">
    <source>
        <dbReference type="EMBL" id="GGK68460.1"/>
    </source>
</evidence>
<gene>
    <name evidence="1" type="ORF">GCM10011509_16090</name>
</gene>
<comment type="caution">
    <text evidence="1">The sequence shown here is derived from an EMBL/GenBank/DDBJ whole genome shotgun (WGS) entry which is preliminary data.</text>
</comment>
<dbReference type="Pfam" id="PF13830">
    <property type="entry name" value="DUF4192"/>
    <property type="match status" value="1"/>
</dbReference>
<organism evidence="1 2">
    <name type="scientific">Ornithinimicrobium pekingense</name>
    <dbReference type="NCBI Taxonomy" id="384677"/>
    <lineage>
        <taxon>Bacteria</taxon>
        <taxon>Bacillati</taxon>
        <taxon>Actinomycetota</taxon>
        <taxon>Actinomycetes</taxon>
        <taxon>Micrococcales</taxon>
        <taxon>Ornithinimicrobiaceae</taxon>
        <taxon>Ornithinimicrobium</taxon>
    </lineage>
</organism>
<dbReference type="InterPro" id="IPR025447">
    <property type="entry name" value="DUF4192"/>
</dbReference>